<dbReference type="PANTHER" id="PTHR10500:SF7">
    <property type="entry name" value="BETA-MICROSEMINOPROTEIN"/>
    <property type="match status" value="1"/>
</dbReference>
<evidence type="ECO:0000313" key="6">
    <source>
        <dbReference type="Proteomes" id="UP000261600"/>
    </source>
</evidence>
<dbReference type="GO" id="GO:0005576">
    <property type="term" value="C:extracellular region"/>
    <property type="evidence" value="ECO:0007669"/>
    <property type="project" value="UniProtKB-SubCell"/>
</dbReference>
<dbReference type="Pfam" id="PF05825">
    <property type="entry name" value="PSP94"/>
    <property type="match status" value="1"/>
</dbReference>
<dbReference type="InterPro" id="IPR008735">
    <property type="entry name" value="PSP94"/>
</dbReference>
<comment type="similarity">
    <text evidence="2">Belongs to the beta-microseminoprotein family.</text>
</comment>
<sequence length="86" mass="9784">MIVLKNMYHFSSSLIDATHCQDYYDKNWHAVGSTWRNSACMDCTCSGCCESYSTPVEFPPDCIKVFDSDACEYIVHKKDDPTVKCP</sequence>
<name>A0A3Q3J881_MONAL</name>
<accession>A0A3Q3J881</accession>
<dbReference type="Proteomes" id="UP000261600">
    <property type="component" value="Unplaced"/>
</dbReference>
<evidence type="ECO:0008006" key="7">
    <source>
        <dbReference type="Google" id="ProtNLM"/>
    </source>
</evidence>
<reference evidence="5" key="1">
    <citation type="submission" date="2025-08" db="UniProtKB">
        <authorList>
            <consortium name="Ensembl"/>
        </authorList>
    </citation>
    <scope>IDENTIFICATION</scope>
</reference>
<dbReference type="Ensembl" id="ENSMALT00000009839.1">
    <property type="protein sequence ID" value="ENSMALP00000009637.1"/>
    <property type="gene ID" value="ENSMALG00000006858.1"/>
</dbReference>
<evidence type="ECO:0000256" key="2">
    <source>
        <dbReference type="ARBA" id="ARBA00010352"/>
    </source>
</evidence>
<proteinExistence type="inferred from homology"/>
<evidence type="ECO:0000256" key="4">
    <source>
        <dbReference type="ARBA" id="ARBA00023157"/>
    </source>
</evidence>
<dbReference type="STRING" id="43700.ENSMALP00000009637"/>
<keyword evidence="6" id="KW-1185">Reference proteome</keyword>
<protein>
    <recommendedName>
        <fullName evidence="7">Beta-microseminoprotein</fullName>
    </recommendedName>
</protein>
<evidence type="ECO:0000256" key="3">
    <source>
        <dbReference type="ARBA" id="ARBA00022525"/>
    </source>
</evidence>
<comment type="subcellular location">
    <subcellularLocation>
        <location evidence="1">Secreted</location>
    </subcellularLocation>
</comment>
<dbReference type="Gene3D" id="2.60.40.1900">
    <property type="entry name" value="Beta-microseminoprotein (PSP94) domain"/>
    <property type="match status" value="1"/>
</dbReference>
<dbReference type="AlphaFoldDB" id="A0A3Q3J881"/>
<evidence type="ECO:0000256" key="1">
    <source>
        <dbReference type="ARBA" id="ARBA00004613"/>
    </source>
</evidence>
<dbReference type="PANTHER" id="PTHR10500">
    <property type="entry name" value="BETA-MICROSEMINOPROTEIN"/>
    <property type="match status" value="1"/>
</dbReference>
<reference evidence="5" key="2">
    <citation type="submission" date="2025-09" db="UniProtKB">
        <authorList>
            <consortium name="Ensembl"/>
        </authorList>
    </citation>
    <scope>IDENTIFICATION</scope>
</reference>
<evidence type="ECO:0000313" key="5">
    <source>
        <dbReference type="Ensembl" id="ENSMALP00000009637.1"/>
    </source>
</evidence>
<keyword evidence="4" id="KW-1015">Disulfide bond</keyword>
<organism evidence="5 6">
    <name type="scientific">Monopterus albus</name>
    <name type="common">Swamp eel</name>
    <dbReference type="NCBI Taxonomy" id="43700"/>
    <lineage>
        <taxon>Eukaryota</taxon>
        <taxon>Metazoa</taxon>
        <taxon>Chordata</taxon>
        <taxon>Craniata</taxon>
        <taxon>Vertebrata</taxon>
        <taxon>Euteleostomi</taxon>
        <taxon>Actinopterygii</taxon>
        <taxon>Neopterygii</taxon>
        <taxon>Teleostei</taxon>
        <taxon>Neoteleostei</taxon>
        <taxon>Acanthomorphata</taxon>
        <taxon>Anabantaria</taxon>
        <taxon>Synbranchiformes</taxon>
        <taxon>Synbranchidae</taxon>
        <taxon>Monopterus</taxon>
    </lineage>
</organism>
<keyword evidence="3" id="KW-0964">Secreted</keyword>